<organism evidence="3 4">
    <name type="scientific">Amycolatopsis bartoniae</name>
    <dbReference type="NCBI Taxonomy" id="941986"/>
    <lineage>
        <taxon>Bacteria</taxon>
        <taxon>Bacillati</taxon>
        <taxon>Actinomycetota</taxon>
        <taxon>Actinomycetes</taxon>
        <taxon>Pseudonocardiales</taxon>
        <taxon>Pseudonocardiaceae</taxon>
        <taxon>Amycolatopsis</taxon>
    </lineage>
</organism>
<dbReference type="AlphaFoldDB" id="A0A8H9MFZ4"/>
<feature type="transmembrane region" description="Helical" evidence="2">
    <location>
        <begin position="125"/>
        <end position="145"/>
    </location>
</feature>
<evidence type="ECO:0000313" key="3">
    <source>
        <dbReference type="EMBL" id="GHF87150.1"/>
    </source>
</evidence>
<feature type="transmembrane region" description="Helical" evidence="2">
    <location>
        <begin position="92"/>
        <end position="113"/>
    </location>
</feature>
<sequence length="464" mass="46960">MQLLTPHTPAEEEVAGLREPGELSGATRTKVVFAAALGPLVAGYALVVALFALVTALASISHFSVLGVLRAAGPGLLAAYQVPVSITGGDLGVLPLLGTIGVGALVAGSAAHAAGRLGYREPGQAVNVVAPIAATHALAGITIALTVGDVRLSVEPLTAFLVPGFVSALCATAGLAKRCGIVAAAREYLDPVALRGLRAGALGLAGLLAAGAIVYTVSLVVSVHTVGQLFAANAPGFGSSVGMLLLSVGYLPNAVVATLSFVAGPGFSVGAVSLTPFSFRGGTLPGLPLLGGMPEHAARWWPALLVLPAAVGVLVGWSLRHSDEDPRARLRTVGIAGALIGFGCVLLGTLAGGRLGHGPFNPVSVPVGLLSVAAFGWIAVPGSLVAWLAGSRRMPAPPMVVEEEPEPEPVEEPEEEDLPAEPEEEPQESEEPEEQPEEAPEEESGPDDAEEPVQASDEPKDPGD</sequence>
<dbReference type="RefSeq" id="WP_183176768.1">
    <property type="nucleotide sequence ID" value="NZ_BNAV01000020.1"/>
</dbReference>
<evidence type="ECO:0000256" key="2">
    <source>
        <dbReference type="SAM" id="Phobius"/>
    </source>
</evidence>
<evidence type="ECO:0000313" key="4">
    <source>
        <dbReference type="Proteomes" id="UP000658656"/>
    </source>
</evidence>
<dbReference type="Pfam" id="PF19877">
    <property type="entry name" value="DUF6350"/>
    <property type="match status" value="1"/>
</dbReference>
<evidence type="ECO:0000256" key="1">
    <source>
        <dbReference type="SAM" id="MobiDB-lite"/>
    </source>
</evidence>
<dbReference type="EMBL" id="BNAV01000020">
    <property type="protein sequence ID" value="GHF87150.1"/>
    <property type="molecule type" value="Genomic_DNA"/>
</dbReference>
<feature type="transmembrane region" description="Helical" evidence="2">
    <location>
        <begin position="331"/>
        <end position="351"/>
    </location>
</feature>
<feature type="transmembrane region" description="Helical" evidence="2">
    <location>
        <begin position="31"/>
        <end position="53"/>
    </location>
</feature>
<keyword evidence="2" id="KW-0472">Membrane</keyword>
<feature type="transmembrane region" description="Helical" evidence="2">
    <location>
        <begin position="363"/>
        <end position="389"/>
    </location>
</feature>
<dbReference type="Proteomes" id="UP000658656">
    <property type="component" value="Unassembled WGS sequence"/>
</dbReference>
<feature type="transmembrane region" description="Helical" evidence="2">
    <location>
        <begin position="197"/>
        <end position="217"/>
    </location>
</feature>
<proteinExistence type="predicted"/>
<reference evidence="3" key="1">
    <citation type="journal article" date="2014" name="Int. J. Syst. Evol. Microbiol.">
        <title>Complete genome sequence of Corynebacterium casei LMG S-19264T (=DSM 44701T), isolated from a smear-ripened cheese.</title>
        <authorList>
            <consortium name="US DOE Joint Genome Institute (JGI-PGF)"/>
            <person name="Walter F."/>
            <person name="Albersmeier A."/>
            <person name="Kalinowski J."/>
            <person name="Ruckert C."/>
        </authorList>
    </citation>
    <scope>NUCLEOTIDE SEQUENCE</scope>
    <source>
        <strain evidence="3">CGMCC 4.7679</strain>
    </source>
</reference>
<feature type="region of interest" description="Disordered" evidence="1">
    <location>
        <begin position="398"/>
        <end position="464"/>
    </location>
</feature>
<keyword evidence="2" id="KW-1133">Transmembrane helix</keyword>
<reference evidence="3" key="2">
    <citation type="submission" date="2020-09" db="EMBL/GenBank/DDBJ databases">
        <authorList>
            <person name="Sun Q."/>
            <person name="Zhou Y."/>
        </authorList>
    </citation>
    <scope>NUCLEOTIDE SEQUENCE</scope>
    <source>
        <strain evidence="3">CGMCC 4.7679</strain>
    </source>
</reference>
<feature type="transmembrane region" description="Helical" evidence="2">
    <location>
        <begin position="299"/>
        <end position="319"/>
    </location>
</feature>
<comment type="caution">
    <text evidence="3">The sequence shown here is derived from an EMBL/GenBank/DDBJ whole genome shotgun (WGS) entry which is preliminary data.</text>
</comment>
<keyword evidence="4" id="KW-1185">Reference proteome</keyword>
<keyword evidence="2" id="KW-0812">Transmembrane</keyword>
<protein>
    <submittedName>
        <fullName evidence="3">Uncharacterized protein</fullName>
    </submittedName>
</protein>
<feature type="transmembrane region" description="Helical" evidence="2">
    <location>
        <begin position="60"/>
        <end position="80"/>
    </location>
</feature>
<accession>A0A8H9MFZ4</accession>
<gene>
    <name evidence="3" type="ORF">GCM10017566_71310</name>
</gene>
<dbReference type="InterPro" id="IPR045931">
    <property type="entry name" value="DUF6350"/>
</dbReference>
<name>A0A8H9MFZ4_9PSEU</name>
<feature type="transmembrane region" description="Helical" evidence="2">
    <location>
        <begin position="255"/>
        <end position="279"/>
    </location>
</feature>
<feature type="transmembrane region" description="Helical" evidence="2">
    <location>
        <begin position="229"/>
        <end position="248"/>
    </location>
</feature>
<feature type="compositionally biased region" description="Acidic residues" evidence="1">
    <location>
        <begin position="401"/>
        <end position="451"/>
    </location>
</feature>
<feature type="transmembrane region" description="Helical" evidence="2">
    <location>
        <begin position="157"/>
        <end position="176"/>
    </location>
</feature>